<dbReference type="Proteomes" id="UP000281708">
    <property type="component" value="Unassembled WGS sequence"/>
</dbReference>
<dbReference type="NCBIfam" id="TIGR00996">
    <property type="entry name" value="Mtu_fam_mce"/>
    <property type="match status" value="1"/>
</dbReference>
<dbReference type="EMBL" id="RDBE01000001">
    <property type="protein sequence ID" value="RLV50600.1"/>
    <property type="molecule type" value="Genomic_DNA"/>
</dbReference>
<organism evidence="4 5">
    <name type="scientific">Nocardioides mangrovicus</name>
    <dbReference type="NCBI Taxonomy" id="2478913"/>
    <lineage>
        <taxon>Bacteria</taxon>
        <taxon>Bacillati</taxon>
        <taxon>Actinomycetota</taxon>
        <taxon>Actinomycetes</taxon>
        <taxon>Propionibacteriales</taxon>
        <taxon>Nocardioidaceae</taxon>
        <taxon>Nocardioides</taxon>
    </lineage>
</organism>
<evidence type="ECO:0000313" key="5">
    <source>
        <dbReference type="Proteomes" id="UP000281708"/>
    </source>
</evidence>
<feature type="region of interest" description="Disordered" evidence="1">
    <location>
        <begin position="328"/>
        <end position="381"/>
    </location>
</feature>
<accession>A0A3L8P5F2</accession>
<dbReference type="Pfam" id="PF11887">
    <property type="entry name" value="Mce4_CUP1"/>
    <property type="match status" value="1"/>
</dbReference>
<dbReference type="AlphaFoldDB" id="A0A3L8P5F2"/>
<dbReference type="PANTHER" id="PTHR33371:SF16">
    <property type="entry name" value="MCE-FAMILY PROTEIN MCE3F"/>
    <property type="match status" value="1"/>
</dbReference>
<dbReference type="InterPro" id="IPR003399">
    <property type="entry name" value="Mce/MlaD"/>
</dbReference>
<dbReference type="GO" id="GO:0005576">
    <property type="term" value="C:extracellular region"/>
    <property type="evidence" value="ECO:0007669"/>
    <property type="project" value="TreeGrafter"/>
</dbReference>
<name>A0A3L8P5F2_9ACTN</name>
<dbReference type="InterPro" id="IPR005693">
    <property type="entry name" value="Mce"/>
</dbReference>
<dbReference type="OrthoDB" id="4741753at2"/>
<proteinExistence type="predicted"/>
<feature type="domain" description="Mammalian cell entry C-terminal" evidence="3">
    <location>
        <begin position="121"/>
        <end position="319"/>
    </location>
</feature>
<protein>
    <submittedName>
        <fullName evidence="4">MCE family protein</fullName>
    </submittedName>
</protein>
<dbReference type="InterPro" id="IPR052336">
    <property type="entry name" value="MlaD_Phospholipid_Transporter"/>
</dbReference>
<reference evidence="4 5" key="1">
    <citation type="submission" date="2018-10" db="EMBL/GenBank/DDBJ databases">
        <title>Marmoricola sp. 4Q3S-7 whole genome shotgun sequence.</title>
        <authorList>
            <person name="Li F."/>
        </authorList>
    </citation>
    <scope>NUCLEOTIDE SEQUENCE [LARGE SCALE GENOMIC DNA]</scope>
    <source>
        <strain evidence="4 5">4Q3S-7</strain>
    </source>
</reference>
<sequence>MITARTKRQLLVFVLITLIGVAFVGARYAKLNRLFYDTSYPVTAKFVDSGGVFAGAEVTYRGVRVGQVKALDLTRNGVDVVMDIDRSQKQIPAKTLAVVGNKSAVGEQYVELQPQTDSGPYLHAGSTIAHADTRIPISTTTLLTNIDQLVNSVPQDDLRTVIGQLGTTFEGTGRDLQQIIDTSNAFIRAADQNFQTTSALIDDSNVVLQTQVDKTSDIKSFAKNLALFSGTLAGSDADLRKVIDNGAATTEQLRTFLEENQVDLGQLINNLVTTGQIVVKKLPGIEQILVIYPYIVEGAYSVLAKADNGAYNADFGLVLTQTPPVCHSGYETTQRSPVTTEGLSDQPMDESVSCKEPASQSDARGAQNAPDNRAATAYRAPTVATYDRGTGKVTWTDQSTAPDQVTYTGGAQRTFGKDSWKWLLLQPVADQ</sequence>
<dbReference type="Pfam" id="PF02470">
    <property type="entry name" value="MlaD"/>
    <property type="match status" value="1"/>
</dbReference>
<evidence type="ECO:0000313" key="4">
    <source>
        <dbReference type="EMBL" id="RLV50600.1"/>
    </source>
</evidence>
<evidence type="ECO:0000259" key="3">
    <source>
        <dbReference type="Pfam" id="PF11887"/>
    </source>
</evidence>
<comment type="caution">
    <text evidence="4">The sequence shown here is derived from an EMBL/GenBank/DDBJ whole genome shotgun (WGS) entry which is preliminary data.</text>
</comment>
<evidence type="ECO:0000256" key="1">
    <source>
        <dbReference type="SAM" id="MobiDB-lite"/>
    </source>
</evidence>
<dbReference type="RefSeq" id="WP_121804282.1">
    <property type="nucleotide sequence ID" value="NZ_RDBE01000001.1"/>
</dbReference>
<feature type="domain" description="Mce/MlaD" evidence="2">
    <location>
        <begin position="39"/>
        <end position="114"/>
    </location>
</feature>
<keyword evidence="5" id="KW-1185">Reference proteome</keyword>
<feature type="compositionally biased region" description="Polar residues" evidence="1">
    <location>
        <begin position="330"/>
        <end position="343"/>
    </location>
</feature>
<evidence type="ECO:0000259" key="2">
    <source>
        <dbReference type="Pfam" id="PF02470"/>
    </source>
</evidence>
<dbReference type="InterPro" id="IPR024516">
    <property type="entry name" value="Mce_C"/>
</dbReference>
<gene>
    <name evidence="4" type="ORF">D9V37_01115</name>
</gene>
<dbReference type="PANTHER" id="PTHR33371">
    <property type="entry name" value="INTERMEMBRANE PHOSPHOLIPID TRANSPORT SYSTEM BINDING PROTEIN MLAD-RELATED"/>
    <property type="match status" value="1"/>
</dbReference>